<evidence type="ECO:0000313" key="1">
    <source>
        <dbReference type="EMBL" id="KAK1148919.1"/>
    </source>
</evidence>
<dbReference type="EMBL" id="JAOPJF010000005">
    <property type="protein sequence ID" value="KAK1148919.1"/>
    <property type="molecule type" value="Genomic_DNA"/>
</dbReference>
<reference evidence="1 2" key="1">
    <citation type="journal article" date="2023" name="ACS Omega">
        <title>Identification of the Neoaspergillic Acid Biosynthesis Gene Cluster by Establishing an In Vitro CRISPR-Ribonucleoprotein Genetic System in Aspergillus melleus.</title>
        <authorList>
            <person name="Yuan B."/>
            <person name="Grau M.F."/>
            <person name="Murata R.M."/>
            <person name="Torok T."/>
            <person name="Venkateswaran K."/>
            <person name="Stajich J.E."/>
            <person name="Wang C.C.C."/>
        </authorList>
    </citation>
    <scope>NUCLEOTIDE SEQUENCE [LARGE SCALE GENOMIC DNA]</scope>
    <source>
        <strain evidence="1 2">IMV 1140</strain>
    </source>
</reference>
<gene>
    <name evidence="1" type="ORF">N8T08_007594</name>
</gene>
<proteinExistence type="predicted"/>
<protein>
    <submittedName>
        <fullName evidence="1">Uncharacterized protein</fullName>
    </submittedName>
</protein>
<organism evidence="1 2">
    <name type="scientific">Aspergillus melleus</name>
    <dbReference type="NCBI Taxonomy" id="138277"/>
    <lineage>
        <taxon>Eukaryota</taxon>
        <taxon>Fungi</taxon>
        <taxon>Dikarya</taxon>
        <taxon>Ascomycota</taxon>
        <taxon>Pezizomycotina</taxon>
        <taxon>Eurotiomycetes</taxon>
        <taxon>Eurotiomycetidae</taxon>
        <taxon>Eurotiales</taxon>
        <taxon>Aspergillaceae</taxon>
        <taxon>Aspergillus</taxon>
        <taxon>Aspergillus subgen. Circumdati</taxon>
    </lineage>
</organism>
<keyword evidence="2" id="KW-1185">Reference proteome</keyword>
<name>A0ACC3BDQ7_9EURO</name>
<dbReference type="Proteomes" id="UP001177260">
    <property type="component" value="Unassembled WGS sequence"/>
</dbReference>
<evidence type="ECO:0000313" key="2">
    <source>
        <dbReference type="Proteomes" id="UP001177260"/>
    </source>
</evidence>
<accession>A0ACC3BDQ7</accession>
<sequence length="196" mass="21622">MDSQQPSAVDMESTTPQDRPVSDPNARFGLKSDQRLPYIALATFGTGMGIGAFHGSQTASYRFRAENAHRFPTTNKGWFLYHKDKSNLRLVTAVKEGFKMGGKLGAGALAFGFFEETVDKARNDRDFLSTVTAGLTFSGIYSLLARHDVYTAARTAKFGLKFGLAYGLMQDLLETLKGKQPKYVDFILGDRLTKAE</sequence>
<comment type="caution">
    <text evidence="1">The sequence shown here is derived from an EMBL/GenBank/DDBJ whole genome shotgun (WGS) entry which is preliminary data.</text>
</comment>